<evidence type="ECO:0000256" key="1">
    <source>
        <dbReference type="ARBA" id="ARBA00007734"/>
    </source>
</evidence>
<dbReference type="Pfam" id="PF01476">
    <property type="entry name" value="LysM"/>
    <property type="match status" value="1"/>
</dbReference>
<dbReference type="Proteomes" id="UP000515838">
    <property type="component" value="Chromosome"/>
</dbReference>
<dbReference type="SUPFAM" id="SSF54106">
    <property type="entry name" value="LysM domain"/>
    <property type="match status" value="1"/>
</dbReference>
<evidence type="ECO:0000313" key="5">
    <source>
        <dbReference type="Proteomes" id="UP000515838"/>
    </source>
</evidence>
<feature type="domain" description="LysM" evidence="3">
    <location>
        <begin position="476"/>
        <end position="521"/>
    </location>
</feature>
<organism evidence="4 5">
    <name type="scientific">Pseudoxanthomonas mexicana</name>
    <dbReference type="NCBI Taxonomy" id="128785"/>
    <lineage>
        <taxon>Bacteria</taxon>
        <taxon>Pseudomonadati</taxon>
        <taxon>Pseudomonadota</taxon>
        <taxon>Gammaproteobacteria</taxon>
        <taxon>Lysobacterales</taxon>
        <taxon>Lysobacteraceae</taxon>
        <taxon>Pseudoxanthomonas</taxon>
    </lineage>
</organism>
<feature type="signal peptide" evidence="2">
    <location>
        <begin position="1"/>
        <end position="29"/>
    </location>
</feature>
<dbReference type="SMART" id="SM00257">
    <property type="entry name" value="LysM"/>
    <property type="match status" value="1"/>
</dbReference>
<dbReference type="GeneID" id="81472480"/>
<dbReference type="InterPro" id="IPR023346">
    <property type="entry name" value="Lysozyme-like_dom_sf"/>
</dbReference>
<evidence type="ECO:0000259" key="3">
    <source>
        <dbReference type="PROSITE" id="PS51782"/>
    </source>
</evidence>
<dbReference type="CDD" id="cd00118">
    <property type="entry name" value="LysM"/>
    <property type="match status" value="1"/>
</dbReference>
<dbReference type="Gene3D" id="1.10.530.10">
    <property type="match status" value="1"/>
</dbReference>
<reference evidence="4 5" key="1">
    <citation type="submission" date="2020-08" db="EMBL/GenBank/DDBJ databases">
        <title>Streptomycin Non-resistant strain, P. mexicana.</title>
        <authorList>
            <person name="Ganesh-Kumar S."/>
            <person name="Zhe T."/>
            <person name="Yu Z."/>
            <person name="Min Y."/>
        </authorList>
    </citation>
    <scope>NUCLEOTIDE SEQUENCE [LARGE SCALE GENOMIC DNA]</scope>
    <source>
        <strain evidence="4 5">GTZY2</strain>
    </source>
</reference>
<keyword evidence="2" id="KW-0732">Signal</keyword>
<sequence length="526" mass="57213">MSFAVPACLRHWPVTAALSLLLVSPVSLAQRVSARDRAAAEALEQRMAAAEKRYRDGLVLVANSDPRGATESDAALEDMEDVLAACVQQRGCQVPTLLATYKRLLKGNADAQGAEGEGEGDAIDALDDGTDHAVPAGTGMPETARAAALLNDQRHAFDRMVEYNPAVQAGIRRWLTDMRPALIDSYENYQNMRAELYPAWERSGLPEALLFGIMAKESNGRVHSTSRAGAAGPMQFMFHTGARFGLGRDASGFDTRYDPYASGQASAAYMNERMRSLNNNIELALAAYNGGEGRAARVYRENSGLGFWDDVVYSQFPGETRDYVPMVIAAAWLFLHPRQYGLEFPKVTAQPAPLKLARDASIYELTICLGNGGTREGYMRTLRNLNPRYQPEAWIPAGTTLKATARIVGLYSRHCVNGPRAELARTLVSADPAAAIRRGARAGNVAVGDVTPVAGVPTTVATGEPKPAEPKARQVREYRVTKGDTLGRISQRFQCDLKKLARANNLRAPAYAVRPGQELKLESCRK</sequence>
<dbReference type="EMBL" id="CP060731">
    <property type="protein sequence ID" value="QNN77392.1"/>
    <property type="molecule type" value="Genomic_DNA"/>
</dbReference>
<protein>
    <submittedName>
        <fullName evidence="4">Transglycosylase SLT domain-containing protein</fullName>
    </submittedName>
</protein>
<dbReference type="InterPro" id="IPR036779">
    <property type="entry name" value="LysM_dom_sf"/>
</dbReference>
<evidence type="ECO:0000256" key="2">
    <source>
        <dbReference type="SAM" id="SignalP"/>
    </source>
</evidence>
<name>A0A7G9TBB7_PSEMX</name>
<dbReference type="Gene3D" id="3.10.350.10">
    <property type="entry name" value="LysM domain"/>
    <property type="match status" value="1"/>
</dbReference>
<dbReference type="InterPro" id="IPR008258">
    <property type="entry name" value="Transglycosylase_SLT_dom_1"/>
</dbReference>
<proteinExistence type="inferred from homology"/>
<dbReference type="SUPFAM" id="SSF53955">
    <property type="entry name" value="Lysozyme-like"/>
    <property type="match status" value="1"/>
</dbReference>
<dbReference type="Pfam" id="PF01464">
    <property type="entry name" value="SLT"/>
    <property type="match status" value="1"/>
</dbReference>
<dbReference type="PANTHER" id="PTHR37423:SF2">
    <property type="entry name" value="MEMBRANE-BOUND LYTIC MUREIN TRANSGLYCOSYLASE C"/>
    <property type="match status" value="1"/>
</dbReference>
<accession>A0A7G9TBB7</accession>
<dbReference type="PROSITE" id="PS51782">
    <property type="entry name" value="LYSM"/>
    <property type="match status" value="1"/>
</dbReference>
<feature type="chain" id="PRO_5028940899" evidence="2">
    <location>
        <begin position="30"/>
        <end position="526"/>
    </location>
</feature>
<comment type="similarity">
    <text evidence="1">Belongs to the transglycosylase Slt family.</text>
</comment>
<dbReference type="InterPro" id="IPR018392">
    <property type="entry name" value="LysM"/>
</dbReference>
<gene>
    <name evidence="4" type="ORF">IAE60_15950</name>
</gene>
<dbReference type="AlphaFoldDB" id="A0A7G9TBB7"/>
<dbReference type="RefSeq" id="WP_187572998.1">
    <property type="nucleotide sequence ID" value="NZ_CP060731.1"/>
</dbReference>
<evidence type="ECO:0000313" key="4">
    <source>
        <dbReference type="EMBL" id="QNN77392.1"/>
    </source>
</evidence>
<dbReference type="PANTHER" id="PTHR37423">
    <property type="entry name" value="SOLUBLE LYTIC MUREIN TRANSGLYCOSYLASE-RELATED"/>
    <property type="match status" value="1"/>
</dbReference>